<keyword evidence="3" id="KW-1185">Reference proteome</keyword>
<evidence type="ECO:0000256" key="1">
    <source>
        <dbReference type="SAM" id="MobiDB-lite"/>
    </source>
</evidence>
<feature type="region of interest" description="Disordered" evidence="1">
    <location>
        <begin position="1"/>
        <end position="28"/>
    </location>
</feature>
<evidence type="ECO:0000313" key="3">
    <source>
        <dbReference type="Proteomes" id="UP001607303"/>
    </source>
</evidence>
<gene>
    <name evidence="2" type="ORF">V1477_019399</name>
</gene>
<accession>A0ABD2ASD8</accession>
<sequence length="88" mass="9836">MESFDGVKGKNVFARHSTPGHSTRQKDASLDFASKKLRNFRGVLSCACKRDGAWWDAAPTDHSKVRSLSIHLDKLADNLFPTNFVIMT</sequence>
<protein>
    <submittedName>
        <fullName evidence="2">Uncharacterized protein</fullName>
    </submittedName>
</protein>
<dbReference type="AlphaFoldDB" id="A0ABD2ASD8"/>
<proteinExistence type="predicted"/>
<organism evidence="2 3">
    <name type="scientific">Vespula maculifrons</name>
    <name type="common">Eastern yellow jacket</name>
    <name type="synonym">Wasp</name>
    <dbReference type="NCBI Taxonomy" id="7453"/>
    <lineage>
        <taxon>Eukaryota</taxon>
        <taxon>Metazoa</taxon>
        <taxon>Ecdysozoa</taxon>
        <taxon>Arthropoda</taxon>
        <taxon>Hexapoda</taxon>
        <taxon>Insecta</taxon>
        <taxon>Pterygota</taxon>
        <taxon>Neoptera</taxon>
        <taxon>Endopterygota</taxon>
        <taxon>Hymenoptera</taxon>
        <taxon>Apocrita</taxon>
        <taxon>Aculeata</taxon>
        <taxon>Vespoidea</taxon>
        <taxon>Vespidae</taxon>
        <taxon>Vespinae</taxon>
        <taxon>Vespula</taxon>
    </lineage>
</organism>
<dbReference type="EMBL" id="JAYRBN010000114">
    <property type="protein sequence ID" value="KAL2723548.1"/>
    <property type="molecule type" value="Genomic_DNA"/>
</dbReference>
<evidence type="ECO:0000313" key="2">
    <source>
        <dbReference type="EMBL" id="KAL2723548.1"/>
    </source>
</evidence>
<comment type="caution">
    <text evidence="2">The sequence shown here is derived from an EMBL/GenBank/DDBJ whole genome shotgun (WGS) entry which is preliminary data.</text>
</comment>
<dbReference type="Proteomes" id="UP001607303">
    <property type="component" value="Unassembled WGS sequence"/>
</dbReference>
<reference evidence="2 3" key="1">
    <citation type="journal article" date="2024" name="Ann. Entomol. Soc. Am.">
        <title>Genomic analyses of the southern and eastern yellowjacket wasps (Hymenoptera: Vespidae) reveal evolutionary signatures of social life.</title>
        <authorList>
            <person name="Catto M.A."/>
            <person name="Caine P.B."/>
            <person name="Orr S.E."/>
            <person name="Hunt B.G."/>
            <person name="Goodisman M.A.D."/>
        </authorList>
    </citation>
    <scope>NUCLEOTIDE SEQUENCE [LARGE SCALE GENOMIC DNA]</scope>
    <source>
        <strain evidence="2">232</strain>
        <tissue evidence="2">Head and thorax</tissue>
    </source>
</reference>
<name>A0ABD2ASD8_VESMC</name>